<accession>A0ABW2UBY5</accession>
<keyword evidence="1" id="KW-0472">Membrane</keyword>
<reference evidence="3" key="1">
    <citation type="journal article" date="2019" name="Int. J. Syst. Evol. Microbiol.">
        <title>The Global Catalogue of Microorganisms (GCM) 10K type strain sequencing project: providing services to taxonomists for standard genome sequencing and annotation.</title>
        <authorList>
            <consortium name="The Broad Institute Genomics Platform"/>
            <consortium name="The Broad Institute Genome Sequencing Center for Infectious Disease"/>
            <person name="Wu L."/>
            <person name="Ma J."/>
        </authorList>
    </citation>
    <scope>NUCLEOTIDE SEQUENCE [LARGE SCALE GENOMIC DNA]</scope>
    <source>
        <strain evidence="3">JCM 19635</strain>
    </source>
</reference>
<feature type="transmembrane region" description="Helical" evidence="1">
    <location>
        <begin position="57"/>
        <end position="76"/>
    </location>
</feature>
<keyword evidence="1" id="KW-1133">Transmembrane helix</keyword>
<proteinExistence type="predicted"/>
<dbReference type="RefSeq" id="WP_380205796.1">
    <property type="nucleotide sequence ID" value="NZ_JBHTEK010000001.1"/>
</dbReference>
<evidence type="ECO:0000256" key="1">
    <source>
        <dbReference type="SAM" id="Phobius"/>
    </source>
</evidence>
<evidence type="ECO:0000313" key="2">
    <source>
        <dbReference type="EMBL" id="MFC7670347.1"/>
    </source>
</evidence>
<name>A0ABW2UBY5_9BACT</name>
<keyword evidence="3" id="KW-1185">Reference proteome</keyword>
<gene>
    <name evidence="2" type="ORF">ACFQT0_25510</name>
</gene>
<organism evidence="2 3">
    <name type="scientific">Hymenobacter humi</name>
    <dbReference type="NCBI Taxonomy" id="1411620"/>
    <lineage>
        <taxon>Bacteria</taxon>
        <taxon>Pseudomonadati</taxon>
        <taxon>Bacteroidota</taxon>
        <taxon>Cytophagia</taxon>
        <taxon>Cytophagales</taxon>
        <taxon>Hymenobacteraceae</taxon>
        <taxon>Hymenobacter</taxon>
    </lineage>
</organism>
<comment type="caution">
    <text evidence="2">The sequence shown here is derived from an EMBL/GenBank/DDBJ whole genome shotgun (WGS) entry which is preliminary data.</text>
</comment>
<protein>
    <submittedName>
        <fullName evidence="2">Uncharacterized protein</fullName>
    </submittedName>
</protein>
<feature type="transmembrane region" description="Helical" evidence="1">
    <location>
        <begin position="28"/>
        <end position="51"/>
    </location>
</feature>
<evidence type="ECO:0000313" key="3">
    <source>
        <dbReference type="Proteomes" id="UP001596513"/>
    </source>
</evidence>
<dbReference type="Proteomes" id="UP001596513">
    <property type="component" value="Unassembled WGS sequence"/>
</dbReference>
<keyword evidence="1" id="KW-0812">Transmembrane</keyword>
<feature type="transmembrane region" description="Helical" evidence="1">
    <location>
        <begin position="101"/>
        <end position="120"/>
    </location>
</feature>
<sequence>MHFFDYIFYCHYLLFGWLRRDDFPEVKAVVIMGSSNFCFLLTLLFASGYFFRLIPNPAVAAGGCALLLLGYYYYFIRQERYVSIVKRFATSRSRQQVRDRTFAVVWALLNYFAIILYVWLRYD</sequence>
<dbReference type="EMBL" id="JBHTEK010000001">
    <property type="protein sequence ID" value="MFC7670347.1"/>
    <property type="molecule type" value="Genomic_DNA"/>
</dbReference>